<keyword evidence="3" id="KW-1185">Reference proteome</keyword>
<keyword evidence="1" id="KW-0472">Membrane</keyword>
<organism evidence="2 3">
    <name type="scientific">Paenibacillus artemisiicola</name>
    <dbReference type="NCBI Taxonomy" id="1172618"/>
    <lineage>
        <taxon>Bacteria</taxon>
        <taxon>Bacillati</taxon>
        <taxon>Bacillota</taxon>
        <taxon>Bacilli</taxon>
        <taxon>Bacillales</taxon>
        <taxon>Paenibacillaceae</taxon>
        <taxon>Paenibacillus</taxon>
    </lineage>
</organism>
<evidence type="ECO:0000256" key="1">
    <source>
        <dbReference type="SAM" id="Phobius"/>
    </source>
</evidence>
<feature type="transmembrane region" description="Helical" evidence="1">
    <location>
        <begin position="40"/>
        <end position="59"/>
    </location>
</feature>
<dbReference type="EMBL" id="JAGGDJ010000003">
    <property type="protein sequence ID" value="MBO7743933.1"/>
    <property type="molecule type" value="Genomic_DNA"/>
</dbReference>
<proteinExistence type="predicted"/>
<reference evidence="2 3" key="1">
    <citation type="submission" date="2021-03" db="EMBL/GenBank/DDBJ databases">
        <title>Paenibacillus artemisicola MWE-103 whole genome sequence.</title>
        <authorList>
            <person name="Ham Y.J."/>
        </authorList>
    </citation>
    <scope>NUCLEOTIDE SEQUENCE [LARGE SCALE GENOMIC DNA]</scope>
    <source>
        <strain evidence="2 3">MWE-103</strain>
    </source>
</reference>
<evidence type="ECO:0000313" key="3">
    <source>
        <dbReference type="Proteomes" id="UP000670947"/>
    </source>
</evidence>
<accession>A0ABS3W6M7</accession>
<dbReference type="Pfam" id="PF16079">
    <property type="entry name" value="Phage_holin_5_2"/>
    <property type="match status" value="1"/>
</dbReference>
<keyword evidence="1" id="KW-0812">Transmembrane</keyword>
<dbReference type="InterPro" id="IPR032111">
    <property type="entry name" value="Clostridium_phage_holin"/>
</dbReference>
<evidence type="ECO:0000313" key="2">
    <source>
        <dbReference type="EMBL" id="MBO7743933.1"/>
    </source>
</evidence>
<sequence>MDFTVIQELIDPSLYILLAACWVLGYALKRTPHVPDWSIVYMLTVFAVVVSLFMLGFNVKSVLQGILTGAFSVYGHQLFKQARKGASGDDAGQTKQ</sequence>
<dbReference type="Proteomes" id="UP000670947">
    <property type="component" value="Unassembled WGS sequence"/>
</dbReference>
<keyword evidence="1" id="KW-1133">Transmembrane helix</keyword>
<comment type="caution">
    <text evidence="2">The sequence shown here is derived from an EMBL/GenBank/DDBJ whole genome shotgun (WGS) entry which is preliminary data.</text>
</comment>
<name>A0ABS3W6M7_9BACL</name>
<gene>
    <name evidence="2" type="ORF">I8J29_06995</name>
</gene>
<feature type="transmembrane region" description="Helical" evidence="1">
    <location>
        <begin position="12"/>
        <end position="28"/>
    </location>
</feature>
<protein>
    <submittedName>
        <fullName evidence="2">Phage holin family protein</fullName>
    </submittedName>
</protein>
<dbReference type="RefSeq" id="WP_090638212.1">
    <property type="nucleotide sequence ID" value="NZ_JAGGDJ010000003.1"/>
</dbReference>